<dbReference type="GO" id="GO:0008380">
    <property type="term" value="P:RNA splicing"/>
    <property type="evidence" value="ECO:0007669"/>
    <property type="project" value="UniProtKB-KW"/>
</dbReference>
<dbReference type="InterPro" id="IPR040169">
    <property type="entry name" value="SUGP1/2"/>
</dbReference>
<evidence type="ECO:0000256" key="3">
    <source>
        <dbReference type="ARBA" id="ARBA00023187"/>
    </source>
</evidence>
<sequence length="218" mass="24680">VQDLKGLGYEKGKPVGLVGVTELSEAQKKQLKEQQEMQQMYDMIMKHKRAMQEMQLMWEKAIQQHQHGYDSDEEVDSELGTWEHQLRRMEMDKTREPLPELKGAPGELGRDLGTRDGGAAHREWLPMDRNMGRGWDGIPIPGSVQGQAGAAWDSGGSASLPSPLPPRGTTAVDGAGFGIDRPAELTKEDDEYEAFRKRMMLAYRFRPNPLNNPRRPYY</sequence>
<feature type="non-terminal residue" evidence="5">
    <location>
        <position position="218"/>
    </location>
</feature>
<keyword evidence="3" id="KW-0508">mRNA splicing</keyword>
<evidence type="ECO:0000256" key="4">
    <source>
        <dbReference type="ARBA" id="ARBA00023242"/>
    </source>
</evidence>
<organism evidence="5 6">
    <name type="scientific">Scytalopus superciliaris</name>
    <dbReference type="NCBI Taxonomy" id="312124"/>
    <lineage>
        <taxon>Eukaryota</taxon>
        <taxon>Metazoa</taxon>
        <taxon>Chordata</taxon>
        <taxon>Craniata</taxon>
        <taxon>Vertebrata</taxon>
        <taxon>Euteleostomi</taxon>
        <taxon>Archelosauria</taxon>
        <taxon>Archosauria</taxon>
        <taxon>Dinosauria</taxon>
        <taxon>Saurischia</taxon>
        <taxon>Theropoda</taxon>
        <taxon>Coelurosauria</taxon>
        <taxon>Aves</taxon>
        <taxon>Neognathae</taxon>
        <taxon>Neoaves</taxon>
        <taxon>Telluraves</taxon>
        <taxon>Australaves</taxon>
        <taxon>Passeriformes</taxon>
        <taxon>Rhinocryptidae</taxon>
        <taxon>Scytalopus</taxon>
    </lineage>
</organism>
<dbReference type="GO" id="GO:0003723">
    <property type="term" value="F:RNA binding"/>
    <property type="evidence" value="ECO:0007669"/>
    <property type="project" value="TreeGrafter"/>
</dbReference>
<comment type="caution">
    <text evidence="5">The sequence shown here is derived from an EMBL/GenBank/DDBJ whole genome shotgun (WGS) entry which is preliminary data.</text>
</comment>
<dbReference type="Proteomes" id="UP000580825">
    <property type="component" value="Unassembled WGS sequence"/>
</dbReference>
<protein>
    <submittedName>
        <fullName evidence="5">SUGP1 protein</fullName>
    </submittedName>
</protein>
<dbReference type="GO" id="GO:0005654">
    <property type="term" value="C:nucleoplasm"/>
    <property type="evidence" value="ECO:0007669"/>
    <property type="project" value="TreeGrafter"/>
</dbReference>
<keyword evidence="4" id="KW-0539">Nucleus</keyword>
<gene>
    <name evidence="5" type="primary">Sugp1</name>
    <name evidence="5" type="ORF">SCYSUP_R01182</name>
</gene>
<dbReference type="AlphaFoldDB" id="A0A7L1YDR5"/>
<keyword evidence="6" id="KW-1185">Reference proteome</keyword>
<dbReference type="GO" id="GO:0006397">
    <property type="term" value="P:mRNA processing"/>
    <property type="evidence" value="ECO:0007669"/>
    <property type="project" value="UniProtKB-KW"/>
</dbReference>
<evidence type="ECO:0000256" key="1">
    <source>
        <dbReference type="ARBA" id="ARBA00004123"/>
    </source>
</evidence>
<evidence type="ECO:0000313" key="5">
    <source>
        <dbReference type="EMBL" id="NXP20856.1"/>
    </source>
</evidence>
<comment type="subcellular location">
    <subcellularLocation>
        <location evidence="1">Nucleus</location>
    </subcellularLocation>
</comment>
<name>A0A7L1YDR5_9PASS</name>
<evidence type="ECO:0000313" key="6">
    <source>
        <dbReference type="Proteomes" id="UP000580825"/>
    </source>
</evidence>
<evidence type="ECO:0000256" key="2">
    <source>
        <dbReference type="ARBA" id="ARBA00022664"/>
    </source>
</evidence>
<accession>A0A7L1YDR5</accession>
<proteinExistence type="predicted"/>
<feature type="non-terminal residue" evidence="5">
    <location>
        <position position="1"/>
    </location>
</feature>
<keyword evidence="2" id="KW-0507">mRNA processing</keyword>
<dbReference type="PANTHER" id="PTHR23340:SF3">
    <property type="entry name" value="SURP AND G-PATCH DOMAIN-CONTAINING PROTEIN 1"/>
    <property type="match status" value="1"/>
</dbReference>
<dbReference type="PANTHER" id="PTHR23340">
    <property type="entry name" value="ARGININE/SERINE RICH SPLICING FACTOR SF4/14"/>
    <property type="match status" value="1"/>
</dbReference>
<reference evidence="5 6" key="1">
    <citation type="submission" date="2019-09" db="EMBL/GenBank/DDBJ databases">
        <title>Bird 10,000 Genomes (B10K) Project - Family phase.</title>
        <authorList>
            <person name="Zhang G."/>
        </authorList>
    </citation>
    <scope>NUCLEOTIDE SEQUENCE [LARGE SCALE GENOMIC DNA]</scope>
    <source>
        <strain evidence="5">B10K-DU-002-46</strain>
        <tissue evidence="5">Muscle</tissue>
    </source>
</reference>
<dbReference type="EMBL" id="VXBX01003399">
    <property type="protein sequence ID" value="NXP20856.1"/>
    <property type="molecule type" value="Genomic_DNA"/>
</dbReference>